<dbReference type="AlphaFoldDB" id="A0A1J5RTB5"/>
<dbReference type="SUPFAM" id="SSF51905">
    <property type="entry name" value="FAD/NAD(P)-binding domain"/>
    <property type="match status" value="1"/>
</dbReference>
<dbReference type="Pfam" id="PF07992">
    <property type="entry name" value="Pyr_redox_2"/>
    <property type="match status" value="1"/>
</dbReference>
<accession>A0A1J5RTB5</accession>
<dbReference type="InterPro" id="IPR023753">
    <property type="entry name" value="FAD/NAD-binding_dom"/>
</dbReference>
<feature type="domain" description="FAD/NAD(P)-binding" evidence="1">
    <location>
        <begin position="7"/>
        <end position="308"/>
    </location>
</feature>
<dbReference type="PANTHER" id="PTHR43755">
    <property type="match status" value="1"/>
</dbReference>
<dbReference type="InterPro" id="IPR036188">
    <property type="entry name" value="FAD/NAD-bd_sf"/>
</dbReference>
<comment type="caution">
    <text evidence="2">The sequence shown here is derived from an EMBL/GenBank/DDBJ whole genome shotgun (WGS) entry which is preliminary data.</text>
</comment>
<dbReference type="Gene3D" id="3.50.50.100">
    <property type="match status" value="1"/>
</dbReference>
<dbReference type="EC" id="1.6.99.-" evidence="2"/>
<evidence type="ECO:0000259" key="1">
    <source>
        <dbReference type="Pfam" id="PF07992"/>
    </source>
</evidence>
<proteinExistence type="predicted"/>
<organism evidence="2">
    <name type="scientific">mine drainage metagenome</name>
    <dbReference type="NCBI Taxonomy" id="410659"/>
    <lineage>
        <taxon>unclassified sequences</taxon>
        <taxon>metagenomes</taxon>
        <taxon>ecological metagenomes</taxon>
    </lineage>
</organism>
<sequence length="381" mass="41252">MSHESARIVILGAGFAALTAARELRKGAPEASITLISPTTDFVYLPSLIWIPPGIRKGSDLVIPLARFLNKYRIDHISGSVTGMKNGGRTVLTEGGEIENDALIIATGGRFLKGMPGIEHALTLCEGVSAAEAIGKRLREMEGGSIAFGFGANPKEPSAMRGGPMFELLFGVDTWLRQQGKGKRERFQLTFFNAAAEPGKRLGEKAVKGLLAKMQKRDIATQLGHKIKGFSATAVSTEAADIPADLILFMPGLTGPAWAESSGIALSDGGFFPANEFCEVKGMERVFVAGDAGSYPGPDWLPKQAHMADLQARAAAENLLLALAGKAPTARPRTELICVVDSVNAGILVYRDPKRNWVLPSSRLFHWAKRYFERRYLREFR</sequence>
<gene>
    <name evidence="2" type="primary">yjlD_7</name>
    <name evidence="2" type="ORF">GALL_228110</name>
</gene>
<dbReference type="GO" id="GO:0016491">
    <property type="term" value="F:oxidoreductase activity"/>
    <property type="evidence" value="ECO:0007669"/>
    <property type="project" value="UniProtKB-KW"/>
</dbReference>
<dbReference type="InterPro" id="IPR052541">
    <property type="entry name" value="SQRD"/>
</dbReference>
<protein>
    <submittedName>
        <fullName evidence="2">NADH dehydrogenase-like protein YjlD</fullName>
        <ecNumber evidence="2">1.6.99.-</ecNumber>
    </submittedName>
</protein>
<dbReference type="PANTHER" id="PTHR43755:SF1">
    <property type="entry name" value="FAD-DEPENDENT PYRIDINE NUCLEOTIDE-DISULPHIDE OXIDOREDUCTASE"/>
    <property type="match status" value="1"/>
</dbReference>
<reference evidence="2" key="1">
    <citation type="submission" date="2016-10" db="EMBL/GenBank/DDBJ databases">
        <title>Sequence of Gallionella enrichment culture.</title>
        <authorList>
            <person name="Poehlein A."/>
            <person name="Muehling M."/>
            <person name="Daniel R."/>
        </authorList>
    </citation>
    <scope>NUCLEOTIDE SEQUENCE</scope>
</reference>
<name>A0A1J5RTB5_9ZZZZ</name>
<keyword evidence="2" id="KW-0560">Oxidoreductase</keyword>
<evidence type="ECO:0000313" key="2">
    <source>
        <dbReference type="EMBL" id="OIQ95223.1"/>
    </source>
</evidence>
<dbReference type="EMBL" id="MLJW01000171">
    <property type="protein sequence ID" value="OIQ95223.1"/>
    <property type="molecule type" value="Genomic_DNA"/>
</dbReference>